<dbReference type="PANTHER" id="PTHR43880:SF56">
    <property type="entry name" value="ALCOHOL DEHYDROGENASE-LIKE 4"/>
    <property type="match status" value="1"/>
</dbReference>
<accession>A0AAW2QZJ2</accession>
<dbReference type="PANTHER" id="PTHR43880">
    <property type="entry name" value="ALCOHOL DEHYDROGENASE"/>
    <property type="match status" value="1"/>
</dbReference>
<dbReference type="GO" id="GO:0005829">
    <property type="term" value="C:cytosol"/>
    <property type="evidence" value="ECO:0007669"/>
    <property type="project" value="TreeGrafter"/>
</dbReference>
<keyword evidence="1" id="KW-0479">Metal-binding</keyword>
<dbReference type="GO" id="GO:0046294">
    <property type="term" value="P:formaldehyde catabolic process"/>
    <property type="evidence" value="ECO:0007669"/>
    <property type="project" value="TreeGrafter"/>
</dbReference>
<dbReference type="GO" id="GO:0008270">
    <property type="term" value="F:zinc ion binding"/>
    <property type="evidence" value="ECO:0007669"/>
    <property type="project" value="TreeGrafter"/>
</dbReference>
<protein>
    <submittedName>
        <fullName evidence="3">Alcohol dehydrogenase-like 3</fullName>
    </submittedName>
</protein>
<reference evidence="3" key="1">
    <citation type="submission" date="2020-06" db="EMBL/GenBank/DDBJ databases">
        <authorList>
            <person name="Li T."/>
            <person name="Hu X."/>
            <person name="Zhang T."/>
            <person name="Song X."/>
            <person name="Zhang H."/>
            <person name="Dai N."/>
            <person name="Sheng W."/>
            <person name="Hou X."/>
            <person name="Wei L."/>
        </authorList>
    </citation>
    <scope>NUCLEOTIDE SEQUENCE</scope>
    <source>
        <strain evidence="3">KEN8</strain>
        <tissue evidence="3">Leaf</tissue>
    </source>
</reference>
<proteinExistence type="predicted"/>
<sequence length="155" mass="16713">MVTSCLKFGGKRGRRGEGPGGRDYVVPIFNGECQKCGHCKSEKTNLCEKFRVNPFRSTMRSDGKCRFWTKDGQPVYHFLNTSTFSEYTVLDSACAVKIDANAPLEKMTLLSCGVSTGLGAVWNTANVSAGETVAVFGLGAVGLAVSFLPSHDFTL</sequence>
<comment type="caution">
    <text evidence="3">The sequence shown here is derived from an EMBL/GenBank/DDBJ whole genome shotgun (WGS) entry which is preliminary data.</text>
</comment>
<gene>
    <name evidence="3" type="ORF">Scaly_0970900</name>
</gene>
<dbReference type="EMBL" id="JACGWM010000005">
    <property type="protein sequence ID" value="KAL0372893.1"/>
    <property type="molecule type" value="Genomic_DNA"/>
</dbReference>
<organism evidence="3">
    <name type="scientific">Sesamum calycinum</name>
    <dbReference type="NCBI Taxonomy" id="2727403"/>
    <lineage>
        <taxon>Eukaryota</taxon>
        <taxon>Viridiplantae</taxon>
        <taxon>Streptophyta</taxon>
        <taxon>Embryophyta</taxon>
        <taxon>Tracheophyta</taxon>
        <taxon>Spermatophyta</taxon>
        <taxon>Magnoliopsida</taxon>
        <taxon>eudicotyledons</taxon>
        <taxon>Gunneridae</taxon>
        <taxon>Pentapetalae</taxon>
        <taxon>asterids</taxon>
        <taxon>lamiids</taxon>
        <taxon>Lamiales</taxon>
        <taxon>Pedaliaceae</taxon>
        <taxon>Sesamum</taxon>
    </lineage>
</organism>
<evidence type="ECO:0000313" key="3">
    <source>
        <dbReference type="EMBL" id="KAL0372893.1"/>
    </source>
</evidence>
<evidence type="ECO:0000256" key="1">
    <source>
        <dbReference type="ARBA" id="ARBA00022723"/>
    </source>
</evidence>
<reference evidence="3" key="2">
    <citation type="journal article" date="2024" name="Plant">
        <title>Genomic evolution and insights into agronomic trait innovations of Sesamum species.</title>
        <authorList>
            <person name="Miao H."/>
            <person name="Wang L."/>
            <person name="Qu L."/>
            <person name="Liu H."/>
            <person name="Sun Y."/>
            <person name="Le M."/>
            <person name="Wang Q."/>
            <person name="Wei S."/>
            <person name="Zheng Y."/>
            <person name="Lin W."/>
            <person name="Duan Y."/>
            <person name="Cao H."/>
            <person name="Xiong S."/>
            <person name="Wang X."/>
            <person name="Wei L."/>
            <person name="Li C."/>
            <person name="Ma Q."/>
            <person name="Ju M."/>
            <person name="Zhao R."/>
            <person name="Li G."/>
            <person name="Mu C."/>
            <person name="Tian Q."/>
            <person name="Mei H."/>
            <person name="Zhang T."/>
            <person name="Gao T."/>
            <person name="Zhang H."/>
        </authorList>
    </citation>
    <scope>NUCLEOTIDE SEQUENCE</scope>
    <source>
        <strain evidence="3">KEN8</strain>
    </source>
</reference>
<dbReference type="AlphaFoldDB" id="A0AAW2QZJ2"/>
<dbReference type="SUPFAM" id="SSF50129">
    <property type="entry name" value="GroES-like"/>
    <property type="match status" value="1"/>
</dbReference>
<dbReference type="Gene3D" id="3.40.50.720">
    <property type="entry name" value="NAD(P)-binding Rossmann-like Domain"/>
    <property type="match status" value="1"/>
</dbReference>
<dbReference type="Gene3D" id="3.90.180.10">
    <property type="entry name" value="Medium-chain alcohol dehydrogenases, catalytic domain"/>
    <property type="match status" value="1"/>
</dbReference>
<name>A0AAW2QZJ2_9LAMI</name>
<keyword evidence="2" id="KW-0862">Zinc</keyword>
<dbReference type="GO" id="GO:0051903">
    <property type="term" value="F:S-(hydroxymethyl)glutathione dehydrogenase [NAD(P)+] activity"/>
    <property type="evidence" value="ECO:0007669"/>
    <property type="project" value="TreeGrafter"/>
</dbReference>
<evidence type="ECO:0000256" key="2">
    <source>
        <dbReference type="ARBA" id="ARBA00022833"/>
    </source>
</evidence>
<dbReference type="InterPro" id="IPR011032">
    <property type="entry name" value="GroES-like_sf"/>
</dbReference>